<dbReference type="PANTHER" id="PTHR43183:SF1">
    <property type="entry name" value="HYPOTHETICAL DIHYDROXY-ACID DEHYDRATASE (EUROFUNG)-RELATED"/>
    <property type="match status" value="1"/>
</dbReference>
<gene>
    <name evidence="7" type="ORF">ABID16_004684</name>
</gene>
<dbReference type="Proteomes" id="UP001549047">
    <property type="component" value="Unassembled WGS sequence"/>
</dbReference>
<evidence type="ECO:0000313" key="8">
    <source>
        <dbReference type="Proteomes" id="UP001549047"/>
    </source>
</evidence>
<evidence type="ECO:0000256" key="5">
    <source>
        <dbReference type="ARBA" id="ARBA00023239"/>
    </source>
</evidence>
<keyword evidence="4" id="KW-0411">Iron-sulfur</keyword>
<dbReference type="InterPro" id="IPR037237">
    <property type="entry name" value="IlvD/EDD_N"/>
</dbReference>
<sequence>MLDGWHDGDLVGSGTVIWRSRRATAAGEMSREEFLEAALDSAPSVGHCNTMGTASTMNAMAEALGMSLTGCAAIPAAYRERGQMAYRTGLRAVELVREESSPPTS</sequence>
<dbReference type="SUPFAM" id="SSF143975">
    <property type="entry name" value="IlvD/EDD N-terminal domain-like"/>
    <property type="match status" value="1"/>
</dbReference>
<reference evidence="7 8" key="1">
    <citation type="submission" date="2024-06" db="EMBL/GenBank/DDBJ databases">
        <title>Genomic Encyclopedia of Type Strains, Phase IV (KMG-IV): sequencing the most valuable type-strain genomes for metagenomic binning, comparative biology and taxonomic classification.</title>
        <authorList>
            <person name="Goeker M."/>
        </authorList>
    </citation>
    <scope>NUCLEOTIDE SEQUENCE [LARGE SCALE GENOMIC DNA]</scope>
    <source>
        <strain evidence="7 8">DSM 29780</strain>
    </source>
</reference>
<protein>
    <submittedName>
        <fullName evidence="7">Dihydroxyacid dehydratase/phosphogluconate dehydratase</fullName>
    </submittedName>
</protein>
<proteinExistence type="inferred from homology"/>
<dbReference type="EMBL" id="JBEPMB010000019">
    <property type="protein sequence ID" value="MET3616335.1"/>
    <property type="molecule type" value="Genomic_DNA"/>
</dbReference>
<evidence type="ECO:0000256" key="4">
    <source>
        <dbReference type="ARBA" id="ARBA00023014"/>
    </source>
</evidence>
<dbReference type="PANTHER" id="PTHR43183">
    <property type="entry name" value="HYPOTHETICAL DIHYDROXYACID DEHYDRATASE (EUROFUNG)-RELATED"/>
    <property type="match status" value="1"/>
</dbReference>
<keyword evidence="2" id="KW-0479">Metal-binding</keyword>
<accession>A0ABV2J6E2</accession>
<dbReference type="InterPro" id="IPR052352">
    <property type="entry name" value="Sugar_Degrad_Dehydratases"/>
</dbReference>
<name>A0ABV2J6E2_9HYPH</name>
<evidence type="ECO:0000256" key="3">
    <source>
        <dbReference type="ARBA" id="ARBA00023004"/>
    </source>
</evidence>
<comment type="caution">
    <text evidence="7">The sequence shown here is derived from an EMBL/GenBank/DDBJ whole genome shotgun (WGS) entry which is preliminary data.</text>
</comment>
<organism evidence="7 8">
    <name type="scientific">Rhizobium aquaticum</name>
    <dbReference type="NCBI Taxonomy" id="1549636"/>
    <lineage>
        <taxon>Bacteria</taxon>
        <taxon>Pseudomonadati</taxon>
        <taxon>Pseudomonadota</taxon>
        <taxon>Alphaproteobacteria</taxon>
        <taxon>Hyphomicrobiales</taxon>
        <taxon>Rhizobiaceae</taxon>
        <taxon>Rhizobium/Agrobacterium group</taxon>
        <taxon>Rhizobium</taxon>
    </lineage>
</organism>
<dbReference type="Pfam" id="PF00920">
    <property type="entry name" value="ILVD_EDD_N"/>
    <property type="match status" value="1"/>
</dbReference>
<evidence type="ECO:0000256" key="1">
    <source>
        <dbReference type="ARBA" id="ARBA00006486"/>
    </source>
</evidence>
<evidence type="ECO:0000313" key="7">
    <source>
        <dbReference type="EMBL" id="MET3616335.1"/>
    </source>
</evidence>
<evidence type="ECO:0000256" key="2">
    <source>
        <dbReference type="ARBA" id="ARBA00022723"/>
    </source>
</evidence>
<keyword evidence="8" id="KW-1185">Reference proteome</keyword>
<feature type="domain" description="Dihydroxy-acid/6-phosphogluconate dehydratase N-terminal" evidence="6">
    <location>
        <begin position="17"/>
        <end position="102"/>
    </location>
</feature>
<dbReference type="InterPro" id="IPR000581">
    <property type="entry name" value="ILV_EDD_N"/>
</dbReference>
<comment type="similarity">
    <text evidence="1">Belongs to the IlvD/Edd family.</text>
</comment>
<keyword evidence="5" id="KW-0456">Lyase</keyword>
<evidence type="ECO:0000259" key="6">
    <source>
        <dbReference type="Pfam" id="PF00920"/>
    </source>
</evidence>
<keyword evidence="3" id="KW-0408">Iron</keyword>